<dbReference type="GO" id="GO:0005576">
    <property type="term" value="C:extracellular region"/>
    <property type="evidence" value="ECO:0007669"/>
    <property type="project" value="TreeGrafter"/>
</dbReference>
<evidence type="ECO:0000256" key="9">
    <source>
        <dbReference type="PROSITE-ProRule" id="PRU01373"/>
    </source>
</evidence>
<dbReference type="InterPro" id="IPR050979">
    <property type="entry name" value="LD-transpeptidase"/>
</dbReference>
<keyword evidence="8 9" id="KW-0961">Cell wall biogenesis/degradation</keyword>
<organism evidence="12 13">
    <name type="scientific">Pseudoroseicyclus aestuarii</name>
    <dbReference type="NCBI Taxonomy" id="1795041"/>
    <lineage>
        <taxon>Bacteria</taxon>
        <taxon>Pseudomonadati</taxon>
        <taxon>Pseudomonadota</taxon>
        <taxon>Alphaproteobacteria</taxon>
        <taxon>Rhodobacterales</taxon>
        <taxon>Paracoccaceae</taxon>
        <taxon>Pseudoroseicyclus</taxon>
    </lineage>
</organism>
<dbReference type="Proteomes" id="UP000248311">
    <property type="component" value="Unassembled WGS sequence"/>
</dbReference>
<evidence type="ECO:0000256" key="2">
    <source>
        <dbReference type="ARBA" id="ARBA00005992"/>
    </source>
</evidence>
<feature type="domain" description="L,D-TPase catalytic" evidence="11">
    <location>
        <begin position="84"/>
        <end position="221"/>
    </location>
</feature>
<feature type="active site" description="Proton donor/acceptor" evidence="9">
    <location>
        <position position="181"/>
    </location>
</feature>
<dbReference type="Pfam" id="PF03734">
    <property type="entry name" value="YkuD"/>
    <property type="match status" value="1"/>
</dbReference>
<accession>A0A318SY02</accession>
<protein>
    <submittedName>
        <fullName evidence="12">Lipoprotein-anchoring transpeptidase ErfK/SrfK</fullName>
    </submittedName>
</protein>
<keyword evidence="5" id="KW-0378">Hydrolase</keyword>
<dbReference type="GO" id="GO:0071972">
    <property type="term" value="F:peptidoglycan L,D-transpeptidase activity"/>
    <property type="evidence" value="ECO:0007669"/>
    <property type="project" value="TreeGrafter"/>
</dbReference>
<dbReference type="GO" id="GO:0018104">
    <property type="term" value="P:peptidoglycan-protein cross-linking"/>
    <property type="evidence" value="ECO:0007669"/>
    <property type="project" value="TreeGrafter"/>
</dbReference>
<name>A0A318SY02_9RHOB</name>
<dbReference type="PANTHER" id="PTHR30582">
    <property type="entry name" value="L,D-TRANSPEPTIDASE"/>
    <property type="match status" value="1"/>
</dbReference>
<evidence type="ECO:0000313" key="12">
    <source>
        <dbReference type="EMBL" id="PYE84717.1"/>
    </source>
</evidence>
<dbReference type="InterPro" id="IPR038063">
    <property type="entry name" value="Transpep_catalytic_dom"/>
</dbReference>
<feature type="active site" description="Nucleophile" evidence="9">
    <location>
        <position position="197"/>
    </location>
</feature>
<gene>
    <name evidence="12" type="ORF">DFP88_102520</name>
</gene>
<dbReference type="GO" id="GO:0016757">
    <property type="term" value="F:glycosyltransferase activity"/>
    <property type="evidence" value="ECO:0007669"/>
    <property type="project" value="UniProtKB-KW"/>
</dbReference>
<evidence type="ECO:0000313" key="13">
    <source>
        <dbReference type="Proteomes" id="UP000248311"/>
    </source>
</evidence>
<dbReference type="PROSITE" id="PS51318">
    <property type="entry name" value="TAT"/>
    <property type="match status" value="1"/>
</dbReference>
<keyword evidence="13" id="KW-1185">Reference proteome</keyword>
<dbReference type="SUPFAM" id="SSF141523">
    <property type="entry name" value="L,D-transpeptidase catalytic domain-like"/>
    <property type="match status" value="1"/>
</dbReference>
<keyword evidence="6 9" id="KW-0133">Cell shape</keyword>
<dbReference type="AlphaFoldDB" id="A0A318SY02"/>
<keyword evidence="10" id="KW-0732">Signal</keyword>
<dbReference type="Gene3D" id="2.40.440.10">
    <property type="entry name" value="L,D-transpeptidase catalytic domain-like"/>
    <property type="match status" value="1"/>
</dbReference>
<evidence type="ECO:0000256" key="8">
    <source>
        <dbReference type="ARBA" id="ARBA00023316"/>
    </source>
</evidence>
<dbReference type="UniPathway" id="UPA00219"/>
<feature type="chain" id="PRO_5016355396" evidence="10">
    <location>
        <begin position="26"/>
        <end position="221"/>
    </location>
</feature>
<dbReference type="CDD" id="cd16913">
    <property type="entry name" value="YkuD_like"/>
    <property type="match status" value="1"/>
</dbReference>
<dbReference type="RefSeq" id="WP_110813778.1">
    <property type="nucleotide sequence ID" value="NZ_QJTE01000002.1"/>
</dbReference>
<keyword evidence="7 9" id="KW-0573">Peptidoglycan synthesis</keyword>
<feature type="signal peptide" evidence="10">
    <location>
        <begin position="1"/>
        <end position="25"/>
    </location>
</feature>
<comment type="caution">
    <text evidence="12">The sequence shown here is derived from an EMBL/GenBank/DDBJ whole genome shotgun (WGS) entry which is preliminary data.</text>
</comment>
<dbReference type="PROSITE" id="PS52029">
    <property type="entry name" value="LD_TPASE"/>
    <property type="match status" value="1"/>
</dbReference>
<evidence type="ECO:0000256" key="5">
    <source>
        <dbReference type="ARBA" id="ARBA00022801"/>
    </source>
</evidence>
<evidence type="ECO:0000256" key="10">
    <source>
        <dbReference type="SAM" id="SignalP"/>
    </source>
</evidence>
<dbReference type="GO" id="GO:0071555">
    <property type="term" value="P:cell wall organization"/>
    <property type="evidence" value="ECO:0007669"/>
    <property type="project" value="UniProtKB-UniRule"/>
</dbReference>
<evidence type="ECO:0000256" key="6">
    <source>
        <dbReference type="ARBA" id="ARBA00022960"/>
    </source>
</evidence>
<dbReference type="GO" id="GO:0008360">
    <property type="term" value="P:regulation of cell shape"/>
    <property type="evidence" value="ECO:0007669"/>
    <property type="project" value="UniProtKB-UniRule"/>
</dbReference>
<sequence>MFTRRHLIASTAAAIAAPAVLRAQSATLPAMTDFAGAPAPAPQRQAAAAQPEPVIDLPPTVQDGYQIPPQYQAVVVPTRGLAANQIHIVPQEYHLYFTLPGNRAIRYGVAVGQEGLGWSGSATIKRKVEWPSWTPTPDMIERDPEHYEQYADGMPGGPENPLGARALYFYQGDRDTAIRVHGTTSPASIGKSASNGCFRMYNSHVIDLYNRVPIGARAFAY</sequence>
<evidence type="ECO:0000256" key="1">
    <source>
        <dbReference type="ARBA" id="ARBA00004752"/>
    </source>
</evidence>
<dbReference type="OrthoDB" id="9795305at2"/>
<keyword evidence="12" id="KW-0449">Lipoprotein</keyword>
<reference evidence="12 13" key="1">
    <citation type="submission" date="2018-06" db="EMBL/GenBank/DDBJ databases">
        <title>Genomic Encyclopedia of Type Strains, Phase III (KMG-III): the genomes of soil and plant-associated and newly described type strains.</title>
        <authorList>
            <person name="Whitman W."/>
        </authorList>
    </citation>
    <scope>NUCLEOTIDE SEQUENCE [LARGE SCALE GENOMIC DNA]</scope>
    <source>
        <strain evidence="12 13">CECT 9025</strain>
    </source>
</reference>
<evidence type="ECO:0000256" key="7">
    <source>
        <dbReference type="ARBA" id="ARBA00022984"/>
    </source>
</evidence>
<keyword evidence="3" id="KW-0328">Glycosyltransferase</keyword>
<keyword evidence="4" id="KW-0808">Transferase</keyword>
<evidence type="ECO:0000259" key="11">
    <source>
        <dbReference type="PROSITE" id="PS52029"/>
    </source>
</evidence>
<dbReference type="PANTHER" id="PTHR30582:SF24">
    <property type="entry name" value="L,D-TRANSPEPTIDASE ERFK_SRFK-RELATED"/>
    <property type="match status" value="1"/>
</dbReference>
<dbReference type="InterPro" id="IPR005490">
    <property type="entry name" value="LD_TPept_cat_dom"/>
</dbReference>
<evidence type="ECO:0000256" key="3">
    <source>
        <dbReference type="ARBA" id="ARBA00022676"/>
    </source>
</evidence>
<comment type="pathway">
    <text evidence="1 9">Cell wall biogenesis; peptidoglycan biosynthesis.</text>
</comment>
<dbReference type="EMBL" id="QJTE01000002">
    <property type="protein sequence ID" value="PYE84717.1"/>
    <property type="molecule type" value="Genomic_DNA"/>
</dbReference>
<dbReference type="InterPro" id="IPR006311">
    <property type="entry name" value="TAT_signal"/>
</dbReference>
<evidence type="ECO:0000256" key="4">
    <source>
        <dbReference type="ARBA" id="ARBA00022679"/>
    </source>
</evidence>
<proteinExistence type="inferred from homology"/>
<comment type="similarity">
    <text evidence="2">Belongs to the YkuD family.</text>
</comment>